<dbReference type="EMBL" id="MU003774">
    <property type="protein sequence ID" value="KAF2723869.1"/>
    <property type="molecule type" value="Genomic_DNA"/>
</dbReference>
<evidence type="ECO:0000259" key="2">
    <source>
        <dbReference type="Pfam" id="PF14832"/>
    </source>
</evidence>
<sequence length="204" mass="22712">MPLYEVHHICPLSINQQDEFAEAITTIHSNKFTTPKLFVNIVFHDESSNPDATPYYVGGKRRPINRICASVRTGPSRTQKDWDSLSAEILGAWNRTVRGGPDGAGAPLHPFKRGQDRPDVELRVVFVTGSILGGIEAGFRIPAAGEDVTWLQKNWEGFVKKAQAGDEDFKELVREVEERGLMRPGDGKTEQQRLEELLGWGDSA</sequence>
<feature type="region of interest" description="Disordered" evidence="1">
    <location>
        <begin position="180"/>
        <end position="204"/>
    </location>
</feature>
<dbReference type="InterPro" id="IPR028116">
    <property type="entry name" value="Cis-CaaD-like"/>
</dbReference>
<proteinExistence type="predicted"/>
<organism evidence="3 4">
    <name type="scientific">Polychaeton citri CBS 116435</name>
    <dbReference type="NCBI Taxonomy" id="1314669"/>
    <lineage>
        <taxon>Eukaryota</taxon>
        <taxon>Fungi</taxon>
        <taxon>Dikarya</taxon>
        <taxon>Ascomycota</taxon>
        <taxon>Pezizomycotina</taxon>
        <taxon>Dothideomycetes</taxon>
        <taxon>Dothideomycetidae</taxon>
        <taxon>Capnodiales</taxon>
        <taxon>Capnodiaceae</taxon>
        <taxon>Polychaeton</taxon>
    </lineage>
</organism>
<keyword evidence="4" id="KW-1185">Reference proteome</keyword>
<dbReference type="Gene3D" id="3.30.429.10">
    <property type="entry name" value="Macrophage Migration Inhibitory Factor"/>
    <property type="match status" value="1"/>
</dbReference>
<protein>
    <recommendedName>
        <fullName evidence="2">Tautomerase cis-CaaD-like domain-containing protein</fullName>
    </recommendedName>
</protein>
<comment type="caution">
    <text evidence="3">The sequence shown here is derived from an EMBL/GenBank/DDBJ whole genome shotgun (WGS) entry which is preliminary data.</text>
</comment>
<accession>A0A9P4URG1</accession>
<name>A0A9P4URG1_9PEZI</name>
<reference evidence="3" key="1">
    <citation type="journal article" date="2020" name="Stud. Mycol.">
        <title>101 Dothideomycetes genomes: a test case for predicting lifestyles and emergence of pathogens.</title>
        <authorList>
            <person name="Haridas S."/>
            <person name="Albert R."/>
            <person name="Binder M."/>
            <person name="Bloem J."/>
            <person name="Labutti K."/>
            <person name="Salamov A."/>
            <person name="Andreopoulos B."/>
            <person name="Baker S."/>
            <person name="Barry K."/>
            <person name="Bills G."/>
            <person name="Bluhm B."/>
            <person name="Cannon C."/>
            <person name="Castanera R."/>
            <person name="Culley D."/>
            <person name="Daum C."/>
            <person name="Ezra D."/>
            <person name="Gonzalez J."/>
            <person name="Henrissat B."/>
            <person name="Kuo A."/>
            <person name="Liang C."/>
            <person name="Lipzen A."/>
            <person name="Lutzoni F."/>
            <person name="Magnuson J."/>
            <person name="Mondo S."/>
            <person name="Nolan M."/>
            <person name="Ohm R."/>
            <person name="Pangilinan J."/>
            <person name="Park H.-J."/>
            <person name="Ramirez L."/>
            <person name="Alfaro M."/>
            <person name="Sun H."/>
            <person name="Tritt A."/>
            <person name="Yoshinaga Y."/>
            <person name="Zwiers L.-H."/>
            <person name="Turgeon B."/>
            <person name="Goodwin S."/>
            <person name="Spatafora J."/>
            <person name="Crous P."/>
            <person name="Grigoriev I."/>
        </authorList>
    </citation>
    <scope>NUCLEOTIDE SEQUENCE</scope>
    <source>
        <strain evidence="3">CBS 116435</strain>
    </source>
</reference>
<dbReference type="Pfam" id="PF14832">
    <property type="entry name" value="Tautomerase_3"/>
    <property type="match status" value="1"/>
</dbReference>
<evidence type="ECO:0000256" key="1">
    <source>
        <dbReference type="SAM" id="MobiDB-lite"/>
    </source>
</evidence>
<dbReference type="AlphaFoldDB" id="A0A9P4URG1"/>
<dbReference type="InterPro" id="IPR014347">
    <property type="entry name" value="Tautomerase/MIF_sf"/>
</dbReference>
<gene>
    <name evidence="3" type="ORF">K431DRAFT_282561</name>
</gene>
<evidence type="ECO:0000313" key="4">
    <source>
        <dbReference type="Proteomes" id="UP000799441"/>
    </source>
</evidence>
<feature type="domain" description="Tautomerase cis-CaaD-like" evidence="2">
    <location>
        <begin position="1"/>
        <end position="99"/>
    </location>
</feature>
<dbReference type="Proteomes" id="UP000799441">
    <property type="component" value="Unassembled WGS sequence"/>
</dbReference>
<dbReference type="OrthoDB" id="9981319at2759"/>
<evidence type="ECO:0000313" key="3">
    <source>
        <dbReference type="EMBL" id="KAF2723869.1"/>
    </source>
</evidence>
<feature type="compositionally biased region" description="Basic and acidic residues" evidence="1">
    <location>
        <begin position="180"/>
        <end position="196"/>
    </location>
</feature>